<keyword evidence="6 8" id="KW-0472">Membrane</keyword>
<evidence type="ECO:0000256" key="8">
    <source>
        <dbReference type="SAM" id="Phobius"/>
    </source>
</evidence>
<dbReference type="SUPFAM" id="SSF103190">
    <property type="entry name" value="Sensory domain-like"/>
    <property type="match status" value="2"/>
</dbReference>
<dbReference type="InterPro" id="IPR029787">
    <property type="entry name" value="Nucleotide_cyclase"/>
</dbReference>
<dbReference type="CDD" id="cd18774">
    <property type="entry name" value="PDC2_HK_sensor"/>
    <property type="match status" value="1"/>
</dbReference>
<evidence type="ECO:0000256" key="3">
    <source>
        <dbReference type="ARBA" id="ARBA00022475"/>
    </source>
</evidence>
<dbReference type="GO" id="GO:0052621">
    <property type="term" value="F:diguanylate cyclase activity"/>
    <property type="evidence" value="ECO:0007669"/>
    <property type="project" value="UniProtKB-EC"/>
</dbReference>
<dbReference type="CDD" id="cd18773">
    <property type="entry name" value="PDC1_HK_sensor"/>
    <property type="match status" value="1"/>
</dbReference>
<dbReference type="PROSITE" id="PS50887">
    <property type="entry name" value="GGDEF"/>
    <property type="match status" value="1"/>
</dbReference>
<dbReference type="CDD" id="cd01949">
    <property type="entry name" value="GGDEF"/>
    <property type="match status" value="1"/>
</dbReference>
<evidence type="ECO:0000256" key="2">
    <source>
        <dbReference type="ARBA" id="ARBA00012528"/>
    </source>
</evidence>
<evidence type="ECO:0000256" key="5">
    <source>
        <dbReference type="ARBA" id="ARBA00022989"/>
    </source>
</evidence>
<dbReference type="Pfam" id="PF00990">
    <property type="entry name" value="GGDEF"/>
    <property type="match status" value="1"/>
</dbReference>
<dbReference type="EMBL" id="LBNE01000003">
    <property type="protein sequence ID" value="KKO72122.1"/>
    <property type="molecule type" value="Genomic_DNA"/>
</dbReference>
<dbReference type="Gene3D" id="3.30.450.20">
    <property type="entry name" value="PAS domain"/>
    <property type="match status" value="1"/>
</dbReference>
<dbReference type="AlphaFoldDB" id="A0A171KTA5"/>
<comment type="subcellular location">
    <subcellularLocation>
        <location evidence="1">Cell membrane</location>
        <topology evidence="1">Multi-pass membrane protein</topology>
    </subcellularLocation>
</comment>
<dbReference type="GO" id="GO:1902201">
    <property type="term" value="P:negative regulation of bacterial-type flagellum-dependent cell motility"/>
    <property type="evidence" value="ECO:0007669"/>
    <property type="project" value="TreeGrafter"/>
</dbReference>
<evidence type="ECO:0000259" key="9">
    <source>
        <dbReference type="PROSITE" id="PS50887"/>
    </source>
</evidence>
<name>A0A171KTA5_9BURK</name>
<feature type="transmembrane region" description="Helical" evidence="8">
    <location>
        <begin position="286"/>
        <end position="305"/>
    </location>
</feature>
<dbReference type="RefSeq" id="WP_068369689.1">
    <property type="nucleotide sequence ID" value="NZ_LBNE01000003.1"/>
</dbReference>
<dbReference type="EC" id="2.7.7.65" evidence="2"/>
<evidence type="ECO:0000256" key="1">
    <source>
        <dbReference type="ARBA" id="ARBA00004651"/>
    </source>
</evidence>
<comment type="catalytic activity">
    <reaction evidence="7">
        <text>2 GTP = 3',3'-c-di-GMP + 2 diphosphate</text>
        <dbReference type="Rhea" id="RHEA:24898"/>
        <dbReference type="ChEBI" id="CHEBI:33019"/>
        <dbReference type="ChEBI" id="CHEBI:37565"/>
        <dbReference type="ChEBI" id="CHEBI:58805"/>
        <dbReference type="EC" id="2.7.7.65"/>
    </reaction>
</comment>
<keyword evidence="3" id="KW-1003">Cell membrane</keyword>
<dbReference type="InterPro" id="IPR000160">
    <property type="entry name" value="GGDEF_dom"/>
</dbReference>
<keyword evidence="11" id="KW-1185">Reference proteome</keyword>
<reference evidence="10 11" key="1">
    <citation type="submission" date="2015-04" db="EMBL/GenBank/DDBJ databases">
        <title>Genome sequence of Kerstersia gyiorum CG1.</title>
        <authorList>
            <person name="Greninger A.L."/>
            <person name="Kozyreva V."/>
            <person name="Chaturvedi V."/>
        </authorList>
    </citation>
    <scope>NUCLEOTIDE SEQUENCE [LARGE SCALE GENOMIC DNA]</scope>
    <source>
        <strain evidence="10 11">CG1</strain>
    </source>
</reference>
<proteinExistence type="predicted"/>
<evidence type="ECO:0000313" key="11">
    <source>
        <dbReference type="Proteomes" id="UP000078084"/>
    </source>
</evidence>
<gene>
    <name evidence="10" type="ORF">AAV32_07200</name>
</gene>
<accession>A0A171KTA5</accession>
<feature type="domain" description="GGDEF" evidence="9">
    <location>
        <begin position="392"/>
        <end position="522"/>
    </location>
</feature>
<evidence type="ECO:0000256" key="4">
    <source>
        <dbReference type="ARBA" id="ARBA00022692"/>
    </source>
</evidence>
<dbReference type="FunFam" id="3.30.70.270:FF:000001">
    <property type="entry name" value="Diguanylate cyclase domain protein"/>
    <property type="match status" value="1"/>
</dbReference>
<dbReference type="NCBIfam" id="TIGR00254">
    <property type="entry name" value="GGDEF"/>
    <property type="match status" value="1"/>
</dbReference>
<dbReference type="SUPFAM" id="SSF55073">
    <property type="entry name" value="Nucleotide cyclase"/>
    <property type="match status" value="1"/>
</dbReference>
<evidence type="ECO:0000313" key="10">
    <source>
        <dbReference type="EMBL" id="KKO72122.1"/>
    </source>
</evidence>
<organism evidence="10 11">
    <name type="scientific">Kerstersia gyiorum</name>
    <dbReference type="NCBI Taxonomy" id="206506"/>
    <lineage>
        <taxon>Bacteria</taxon>
        <taxon>Pseudomonadati</taxon>
        <taxon>Pseudomonadota</taxon>
        <taxon>Betaproteobacteria</taxon>
        <taxon>Burkholderiales</taxon>
        <taxon>Alcaligenaceae</taxon>
        <taxon>Kerstersia</taxon>
    </lineage>
</organism>
<dbReference type="InterPro" id="IPR050469">
    <property type="entry name" value="Diguanylate_Cyclase"/>
</dbReference>
<dbReference type="InterPro" id="IPR043128">
    <property type="entry name" value="Rev_trsase/Diguanyl_cyclase"/>
</dbReference>
<dbReference type="PANTHER" id="PTHR45138">
    <property type="entry name" value="REGULATORY COMPONENTS OF SENSORY TRANSDUCTION SYSTEM"/>
    <property type="match status" value="1"/>
</dbReference>
<dbReference type="Gene3D" id="3.30.70.270">
    <property type="match status" value="1"/>
</dbReference>
<dbReference type="PANTHER" id="PTHR45138:SF9">
    <property type="entry name" value="DIGUANYLATE CYCLASE DGCM-RELATED"/>
    <property type="match status" value="1"/>
</dbReference>
<evidence type="ECO:0000256" key="7">
    <source>
        <dbReference type="ARBA" id="ARBA00034247"/>
    </source>
</evidence>
<dbReference type="SMART" id="SM00267">
    <property type="entry name" value="GGDEF"/>
    <property type="match status" value="1"/>
</dbReference>
<dbReference type="Pfam" id="PF02743">
    <property type="entry name" value="dCache_1"/>
    <property type="match status" value="1"/>
</dbReference>
<comment type="caution">
    <text evidence="10">The sequence shown here is derived from an EMBL/GenBank/DDBJ whole genome shotgun (WGS) entry which is preliminary data.</text>
</comment>
<dbReference type="InterPro" id="IPR033479">
    <property type="entry name" value="dCache_1"/>
</dbReference>
<sequence length="534" mass="59152">MLNPLAPRINLRRLILFLSLISAFAALVSTFHSGYAVQRQQLIDQTLESSYLYANKLATSTNEFLVSSLQQLHVAAKLLATHMEQPAYLGVEATRLHTQTDSFNSVVITDADGDVLATSPNTLGLVGRRLNTPGIHEALELRQPLISEPYLSTVGNFLVFMSQPVFGSDGSFLGTVGGSIYLKQDSILNRLLGTHYYRDGSYLFVVDRHGTILYHPDNVRVGETVQHNATVANLLREQSGSAVITNSRGVEMITGYAVMPLTDWGIVAQRPLTATLAPLDALMRKMLFRTIPFAIIIFLVIWWCASKVSQPLQLLANEAGNMEDPNTGNKIKRVQSWYFEAQELKRVMLLGITLLNQKINKLREDAETDPLTRLPNRRSLDTALERSRQTGQGFSIISVDIDHFKRVNDTYGHDAGDAVLQTLAHEMLQSSRHMDLPCRVGGEEFLIFLPNTSKALAGQVAERLRQRIATLEFTTVGHITISLGVACWPEDDADIGAVLKYADRMLYQAKHNGRNRVEVHGQAAPSLHPTGIAS</sequence>
<dbReference type="Proteomes" id="UP000078084">
    <property type="component" value="Unassembled WGS sequence"/>
</dbReference>
<keyword evidence="5 8" id="KW-1133">Transmembrane helix</keyword>
<dbReference type="GO" id="GO:0043709">
    <property type="term" value="P:cell adhesion involved in single-species biofilm formation"/>
    <property type="evidence" value="ECO:0007669"/>
    <property type="project" value="TreeGrafter"/>
</dbReference>
<keyword evidence="4 8" id="KW-0812">Transmembrane</keyword>
<dbReference type="InterPro" id="IPR029151">
    <property type="entry name" value="Sensor-like_sf"/>
</dbReference>
<protein>
    <recommendedName>
        <fullName evidence="2">diguanylate cyclase</fullName>
        <ecNumber evidence="2">2.7.7.65</ecNumber>
    </recommendedName>
</protein>
<evidence type="ECO:0000256" key="6">
    <source>
        <dbReference type="ARBA" id="ARBA00023136"/>
    </source>
</evidence>
<dbReference type="GO" id="GO:0005886">
    <property type="term" value="C:plasma membrane"/>
    <property type="evidence" value="ECO:0007669"/>
    <property type="project" value="UniProtKB-SubCell"/>
</dbReference>
<dbReference type="STRING" id="206506.AAV32_07200"/>